<comment type="similarity">
    <text evidence="13">Belongs to the calcineurin regulatory subunit family. CHP subfamily.</text>
</comment>
<comment type="caution">
    <text evidence="14">The sequence shown here is derived from an EMBL/GenBank/DDBJ whole genome shotgun (WGS) entry which is preliminary data.</text>
</comment>
<keyword evidence="10" id="KW-0539">Nucleus</keyword>
<reference evidence="14 15" key="1">
    <citation type="journal article" date="2022" name="Gigascience">
        <title>A chromosome-level genome assembly and annotation of the desert horned lizard, Phrynosoma platyrhinos, provides insight into chromosomal rearrangements among reptiles.</title>
        <authorList>
            <person name="Koochekian N."/>
            <person name="Ascanio A."/>
            <person name="Farleigh K."/>
            <person name="Card D.C."/>
            <person name="Schield D.R."/>
            <person name="Castoe T.A."/>
            <person name="Jezkova T."/>
        </authorList>
    </citation>
    <scope>NUCLEOTIDE SEQUENCE [LARGE SCALE GENOMIC DNA]</scope>
    <source>
        <strain evidence="14">NK-2021</strain>
    </source>
</reference>
<accession>A0ABQ7T6Q5</accession>
<evidence type="ECO:0000313" key="15">
    <source>
        <dbReference type="Proteomes" id="UP000826234"/>
    </source>
</evidence>
<dbReference type="EMBL" id="JAIPUX010001211">
    <property type="protein sequence ID" value="KAH0625424.1"/>
    <property type="molecule type" value="Genomic_DNA"/>
</dbReference>
<keyword evidence="7" id="KW-0479">Metal-binding</keyword>
<keyword evidence="12" id="KW-0449">Lipoprotein</keyword>
<gene>
    <name evidence="14" type="ORF">JD844_014921</name>
</gene>
<keyword evidence="9" id="KW-0472">Membrane</keyword>
<evidence type="ECO:0000256" key="9">
    <source>
        <dbReference type="ARBA" id="ARBA00023136"/>
    </source>
</evidence>
<evidence type="ECO:0000256" key="3">
    <source>
        <dbReference type="ARBA" id="ARBA00004632"/>
    </source>
</evidence>
<evidence type="ECO:0000256" key="10">
    <source>
        <dbReference type="ARBA" id="ARBA00023242"/>
    </source>
</evidence>
<keyword evidence="6" id="KW-0519">Myristate</keyword>
<keyword evidence="11" id="KW-0966">Cell projection</keyword>
<dbReference type="Gene3D" id="1.10.238.10">
    <property type="entry name" value="EF-hand"/>
    <property type="match status" value="1"/>
</dbReference>
<keyword evidence="4" id="KW-1003">Cell membrane</keyword>
<dbReference type="PANTHER" id="PTHR46823">
    <property type="entry name" value="CALCINEURIN B HOMOLOGOUS PROTEIN 3"/>
    <property type="match status" value="1"/>
</dbReference>
<dbReference type="Proteomes" id="UP000826234">
    <property type="component" value="Unassembled WGS sequence"/>
</dbReference>
<evidence type="ECO:0000256" key="1">
    <source>
        <dbReference type="ARBA" id="ARBA00004123"/>
    </source>
</evidence>
<protein>
    <recommendedName>
        <fullName evidence="16">Tescalcin</fullName>
    </recommendedName>
</protein>
<feature type="non-terminal residue" evidence="14">
    <location>
        <position position="168"/>
    </location>
</feature>
<keyword evidence="15" id="KW-1185">Reference proteome</keyword>
<organism evidence="14 15">
    <name type="scientific">Phrynosoma platyrhinos</name>
    <name type="common">Desert horned lizard</name>
    <dbReference type="NCBI Taxonomy" id="52577"/>
    <lineage>
        <taxon>Eukaryota</taxon>
        <taxon>Metazoa</taxon>
        <taxon>Chordata</taxon>
        <taxon>Craniata</taxon>
        <taxon>Vertebrata</taxon>
        <taxon>Euteleostomi</taxon>
        <taxon>Lepidosauria</taxon>
        <taxon>Squamata</taxon>
        <taxon>Bifurcata</taxon>
        <taxon>Unidentata</taxon>
        <taxon>Episquamata</taxon>
        <taxon>Toxicofera</taxon>
        <taxon>Iguania</taxon>
        <taxon>Phrynosomatidae</taxon>
        <taxon>Phrynosomatinae</taxon>
        <taxon>Phrynosoma</taxon>
    </lineage>
</organism>
<evidence type="ECO:0000256" key="12">
    <source>
        <dbReference type="ARBA" id="ARBA00023288"/>
    </source>
</evidence>
<proteinExistence type="inferred from homology"/>
<evidence type="ECO:0008006" key="16">
    <source>
        <dbReference type="Google" id="ProtNLM"/>
    </source>
</evidence>
<evidence type="ECO:0000256" key="8">
    <source>
        <dbReference type="ARBA" id="ARBA00022837"/>
    </source>
</evidence>
<evidence type="ECO:0000256" key="13">
    <source>
        <dbReference type="ARBA" id="ARBA00038164"/>
    </source>
</evidence>
<comment type="subcellular location">
    <subcellularLocation>
        <location evidence="3">Cell projection</location>
        <location evidence="3">Ruffle membrane</location>
    </subcellularLocation>
    <subcellularLocation>
        <location evidence="2">Cytoplasm</location>
    </subcellularLocation>
    <subcellularLocation>
        <location evidence="1">Nucleus</location>
    </subcellularLocation>
</comment>
<evidence type="ECO:0000256" key="4">
    <source>
        <dbReference type="ARBA" id="ARBA00022475"/>
    </source>
</evidence>
<keyword evidence="5" id="KW-0963">Cytoplasm</keyword>
<keyword evidence="8" id="KW-0106">Calcium</keyword>
<evidence type="ECO:0000313" key="14">
    <source>
        <dbReference type="EMBL" id="KAH0625424.1"/>
    </source>
</evidence>
<sequence length="168" mass="19447">MWRLLVRIKSPSCSLFSLFCPFCLYSKENFDRIPDLEFNPIRSKIVSAFFDRRNLQEASVGLADEINFEDFLTIMSNFRPIEMNMDEEHQYLTCFSLTGSARDALRQPPSGQGVALFLSLPIADMARNRHRDQDACPLPNYGADCNLLLMEKVDRKCWCLHSDREQNV</sequence>
<evidence type="ECO:0000256" key="7">
    <source>
        <dbReference type="ARBA" id="ARBA00022723"/>
    </source>
</evidence>
<dbReference type="InterPro" id="IPR052490">
    <property type="entry name" value="CHP3"/>
</dbReference>
<evidence type="ECO:0000256" key="11">
    <source>
        <dbReference type="ARBA" id="ARBA00023273"/>
    </source>
</evidence>
<evidence type="ECO:0000256" key="6">
    <source>
        <dbReference type="ARBA" id="ARBA00022707"/>
    </source>
</evidence>
<evidence type="ECO:0000256" key="2">
    <source>
        <dbReference type="ARBA" id="ARBA00004496"/>
    </source>
</evidence>
<name>A0ABQ7T6Q5_PHRPL</name>
<evidence type="ECO:0000256" key="5">
    <source>
        <dbReference type="ARBA" id="ARBA00022490"/>
    </source>
</evidence>